<evidence type="ECO:0000256" key="1">
    <source>
        <dbReference type="SAM" id="MobiDB-lite"/>
    </source>
</evidence>
<protein>
    <submittedName>
        <fullName evidence="2 4">Uncharacterized protein</fullName>
    </submittedName>
</protein>
<feature type="compositionally biased region" description="Basic and acidic residues" evidence="1">
    <location>
        <begin position="108"/>
        <end position="124"/>
    </location>
</feature>
<evidence type="ECO:0000313" key="2">
    <source>
        <dbReference type="EMBL" id="VDP37143.1"/>
    </source>
</evidence>
<feature type="compositionally biased region" description="Basic residues" evidence="1">
    <location>
        <begin position="79"/>
        <end position="98"/>
    </location>
</feature>
<evidence type="ECO:0000313" key="3">
    <source>
        <dbReference type="Proteomes" id="UP000279833"/>
    </source>
</evidence>
<reference evidence="2 3" key="2">
    <citation type="submission" date="2018-11" db="EMBL/GenBank/DDBJ databases">
        <authorList>
            <consortium name="Pathogen Informatics"/>
        </authorList>
    </citation>
    <scope>NUCLEOTIDE SEQUENCE [LARGE SCALE GENOMIC DNA]</scope>
    <source>
        <strain evidence="2">Dakar</strain>
        <strain evidence="3">Dakar, Senegal</strain>
    </source>
</reference>
<gene>
    <name evidence="2" type="ORF">SCUD_LOCUS9809</name>
</gene>
<organism evidence="4">
    <name type="scientific">Schistosoma curassoni</name>
    <dbReference type="NCBI Taxonomy" id="6186"/>
    <lineage>
        <taxon>Eukaryota</taxon>
        <taxon>Metazoa</taxon>
        <taxon>Spiralia</taxon>
        <taxon>Lophotrochozoa</taxon>
        <taxon>Platyhelminthes</taxon>
        <taxon>Trematoda</taxon>
        <taxon>Digenea</taxon>
        <taxon>Strigeidida</taxon>
        <taxon>Schistosomatoidea</taxon>
        <taxon>Schistosomatidae</taxon>
        <taxon>Schistosoma</taxon>
    </lineage>
</organism>
<dbReference type="AlphaFoldDB" id="A0A183K489"/>
<proteinExistence type="predicted"/>
<sequence length="319" mass="36576">MQLDDLDFADDLALLSQSQQQMQEKTTSVAAVSAEVDPLAGHYWQQTTVGENKPDPSGGRIQGEELEVDRTHFEESTQLRHKTSPHMKSSRPNKKRQTKEHITPGNGDSHEKNEQELDGTRKEGSGQNGLENAGRRSMLHCPNETQLTMKSLQIEQSKRNQLLLTINQKKDHLYPTKFHYDQLLVQLIKENGHIQCTKSYKSRKKSPHSISSLDENEIDEVRKKLDHLQSLLIQVKNQLNSSPNDDDDDNKDSHKIDERIFANTLTELSLLQTTEKSTEENGQKINDSWQNLPNYVTFSVTKSHEYAVRNWLLSNFNHI</sequence>
<dbReference type="Proteomes" id="UP000279833">
    <property type="component" value="Unassembled WGS sequence"/>
</dbReference>
<dbReference type="EMBL" id="UZAK01033427">
    <property type="protein sequence ID" value="VDP37143.1"/>
    <property type="molecule type" value="Genomic_DNA"/>
</dbReference>
<evidence type="ECO:0000313" key="4">
    <source>
        <dbReference type="WBParaSite" id="SCUD_0000980901-mRNA-1"/>
    </source>
</evidence>
<reference evidence="4" key="1">
    <citation type="submission" date="2016-06" db="UniProtKB">
        <authorList>
            <consortium name="WormBaseParasite"/>
        </authorList>
    </citation>
    <scope>IDENTIFICATION</scope>
</reference>
<feature type="region of interest" description="Disordered" evidence="1">
    <location>
        <begin position="43"/>
        <end position="138"/>
    </location>
</feature>
<keyword evidence="3" id="KW-1185">Reference proteome</keyword>
<dbReference type="WBParaSite" id="SCUD_0000980901-mRNA-1">
    <property type="protein sequence ID" value="SCUD_0000980901-mRNA-1"/>
    <property type="gene ID" value="SCUD_0000980901"/>
</dbReference>
<feature type="compositionally biased region" description="Basic and acidic residues" evidence="1">
    <location>
        <begin position="68"/>
        <end position="78"/>
    </location>
</feature>
<accession>A0A183K489</accession>
<name>A0A183K489_9TREM</name>